<proteinExistence type="predicted"/>
<evidence type="ECO:0000313" key="3">
    <source>
        <dbReference type="EMBL" id="ANS74255.1"/>
    </source>
</evidence>
<dbReference type="AlphaFoldDB" id="A0A1B1MYK7"/>
<evidence type="ECO:0000256" key="2">
    <source>
        <dbReference type="SAM" id="Phobius"/>
    </source>
</evidence>
<sequence length="102" mass="11302">MAAFVHLFANALSRDSPAEKNVPGGEVMNEHWFPWESMNFITTPWKLQLALLGSALVLSMVSWYRLSGSKTKRKPPSNKKGSRGGDSKARIIEQDDPEVNGS</sequence>
<evidence type="ECO:0000256" key="1">
    <source>
        <dbReference type="SAM" id="MobiDB-lite"/>
    </source>
</evidence>
<feature type="compositionally biased region" description="Basic residues" evidence="1">
    <location>
        <begin position="70"/>
        <end position="82"/>
    </location>
</feature>
<feature type="transmembrane region" description="Helical" evidence="2">
    <location>
        <begin position="45"/>
        <end position="64"/>
    </location>
</feature>
<dbReference type="STRING" id="1462996.AWM70_06380"/>
<organism evidence="3 4">
    <name type="scientific">Paenibacillus yonginensis</name>
    <dbReference type="NCBI Taxonomy" id="1462996"/>
    <lineage>
        <taxon>Bacteria</taxon>
        <taxon>Bacillati</taxon>
        <taxon>Bacillota</taxon>
        <taxon>Bacilli</taxon>
        <taxon>Bacillales</taxon>
        <taxon>Paenibacillaceae</taxon>
        <taxon>Paenibacillus</taxon>
    </lineage>
</organism>
<name>A0A1B1MYK7_9BACL</name>
<keyword evidence="2" id="KW-0472">Membrane</keyword>
<keyword evidence="2" id="KW-1133">Transmembrane helix</keyword>
<keyword evidence="4" id="KW-1185">Reference proteome</keyword>
<protein>
    <submittedName>
        <fullName evidence="3">Uncharacterized protein</fullName>
    </submittedName>
</protein>
<feature type="compositionally biased region" description="Basic and acidic residues" evidence="1">
    <location>
        <begin position="83"/>
        <end position="93"/>
    </location>
</feature>
<dbReference type="Proteomes" id="UP000092573">
    <property type="component" value="Chromosome"/>
</dbReference>
<feature type="region of interest" description="Disordered" evidence="1">
    <location>
        <begin position="68"/>
        <end position="102"/>
    </location>
</feature>
<dbReference type="EMBL" id="CP014167">
    <property type="protein sequence ID" value="ANS74255.1"/>
    <property type="molecule type" value="Genomic_DNA"/>
</dbReference>
<evidence type="ECO:0000313" key="4">
    <source>
        <dbReference type="Proteomes" id="UP000092573"/>
    </source>
</evidence>
<dbReference type="KEGG" id="pyg:AWM70_06380"/>
<accession>A0A1B1MYK7</accession>
<gene>
    <name evidence="3" type="ORF">AWM70_06380</name>
</gene>
<keyword evidence="2" id="KW-0812">Transmembrane</keyword>
<reference evidence="3 4" key="1">
    <citation type="submission" date="2016-01" db="EMBL/GenBank/DDBJ databases">
        <title>Complete Genome Sequence of Paenibacillus yonginensis DCY84, a novel Plant Growth-Promoting Bacteria with Elicitation of Induced Systemic Resistance.</title>
        <authorList>
            <person name="Kim Y.J."/>
            <person name="Yang D.C."/>
            <person name="Sukweenadhi J."/>
        </authorList>
    </citation>
    <scope>NUCLEOTIDE SEQUENCE [LARGE SCALE GENOMIC DNA]</scope>
    <source>
        <strain evidence="3 4">DCY84</strain>
    </source>
</reference>